<accession>A0A840WG00</accession>
<name>A0A840WG00_9ACTN</name>
<evidence type="ECO:0000313" key="1">
    <source>
        <dbReference type="EMBL" id="MBB5494363.1"/>
    </source>
</evidence>
<organism evidence="1 2">
    <name type="scientific">Nocardiopsis metallicus</name>
    <dbReference type="NCBI Taxonomy" id="179819"/>
    <lineage>
        <taxon>Bacteria</taxon>
        <taxon>Bacillati</taxon>
        <taxon>Actinomycetota</taxon>
        <taxon>Actinomycetes</taxon>
        <taxon>Streptosporangiales</taxon>
        <taxon>Nocardiopsidaceae</taxon>
        <taxon>Nocardiopsis</taxon>
    </lineage>
</organism>
<dbReference type="EMBL" id="JACHDO010000001">
    <property type="protein sequence ID" value="MBB5494363.1"/>
    <property type="molecule type" value="Genomic_DNA"/>
</dbReference>
<dbReference type="AlphaFoldDB" id="A0A840WG00"/>
<comment type="caution">
    <text evidence="1">The sequence shown here is derived from an EMBL/GenBank/DDBJ whole genome shotgun (WGS) entry which is preliminary data.</text>
</comment>
<reference evidence="1 2" key="1">
    <citation type="submission" date="2020-08" db="EMBL/GenBank/DDBJ databases">
        <title>Sequencing the genomes of 1000 actinobacteria strains.</title>
        <authorList>
            <person name="Klenk H.-P."/>
        </authorList>
    </citation>
    <scope>NUCLEOTIDE SEQUENCE [LARGE SCALE GENOMIC DNA]</scope>
    <source>
        <strain evidence="1 2">DSM 44598</strain>
    </source>
</reference>
<sequence>MRCAAPRLAGHHASTLDLAEHCKRIRRFPQWIDPPLTATDRYRPIGRVRCPWPSAAHIGPERPGRPPWAHGACSVPHDAPHGPYRARTRPALVPALLSSTCSASRRWCLRPARATPRGRCPGRVPRCGSTGRCWCVSSRAFSSAMALPDSGASTRRSTCGSCRFDLSSCEERAPAPGFDSGPTNLFQRLQAQTPHASASVGPHRQVSGVRRCGTSSQPVVRAAVQVSAASAQASRSTAELLARTLLGFAPGRSARTLRSSENLCSDAINRMGVHGVGDQFLVSGVVPADHQDIQKRC</sequence>
<protein>
    <submittedName>
        <fullName evidence="1">Uncharacterized protein</fullName>
    </submittedName>
</protein>
<dbReference type="Proteomes" id="UP000579647">
    <property type="component" value="Unassembled WGS sequence"/>
</dbReference>
<evidence type="ECO:0000313" key="2">
    <source>
        <dbReference type="Proteomes" id="UP000579647"/>
    </source>
</evidence>
<gene>
    <name evidence="1" type="ORF">HNR07_005500</name>
</gene>
<proteinExistence type="predicted"/>
<keyword evidence="2" id="KW-1185">Reference proteome</keyword>